<dbReference type="SUPFAM" id="SSF51182">
    <property type="entry name" value="RmlC-like cupins"/>
    <property type="match status" value="1"/>
</dbReference>
<feature type="domain" description="Cupin type-2" evidence="1">
    <location>
        <begin position="46"/>
        <end position="89"/>
    </location>
</feature>
<reference evidence="2 3" key="1">
    <citation type="submission" date="2018-09" db="EMBL/GenBank/DDBJ databases">
        <title>Whole genome based analysis of evolution and adaptive divergence in Indian and Brazilian strains of Azospirillum brasilense.</title>
        <authorList>
            <person name="Singh C."/>
            <person name="Tripathi A.K."/>
        </authorList>
    </citation>
    <scope>NUCLEOTIDE SEQUENCE [LARGE SCALE GENOMIC DNA]</scope>
    <source>
        <strain evidence="2 3">MTCC4036</strain>
        <plasmid evidence="2 3">p1</plasmid>
    </source>
</reference>
<accession>A0A4D8Q8H8</accession>
<evidence type="ECO:0000313" key="3">
    <source>
        <dbReference type="Proteomes" id="UP000298596"/>
    </source>
</evidence>
<dbReference type="InterPro" id="IPR011051">
    <property type="entry name" value="RmlC_Cupin_sf"/>
</dbReference>
<dbReference type="EMBL" id="CP032331">
    <property type="protein sequence ID" value="QCO03709.1"/>
    <property type="molecule type" value="Genomic_DNA"/>
</dbReference>
<dbReference type="AlphaFoldDB" id="A0A4D8Q8H8"/>
<dbReference type="InterPro" id="IPR014710">
    <property type="entry name" value="RmlC-like_jellyroll"/>
</dbReference>
<gene>
    <name evidence="2" type="ORF">D3867_16950</name>
</gene>
<dbReference type="Pfam" id="PF07883">
    <property type="entry name" value="Cupin_2"/>
    <property type="match status" value="1"/>
</dbReference>
<sequence length="117" mass="12964">MSVFPDIVRRLPEAGLSIDGLTIHISHSDTHEVWFLHSEAPVDYPPHAHSAQWGIVLTGEIEITMQGKRRCFAKGDSYYLPEGVEHSVKMSAGYAEIIFVNEPDFLGRTAAASRAID</sequence>
<evidence type="ECO:0000313" key="2">
    <source>
        <dbReference type="EMBL" id="QCO03709.1"/>
    </source>
</evidence>
<organism evidence="2 3">
    <name type="scientific">Azospirillum brasilense</name>
    <dbReference type="NCBI Taxonomy" id="192"/>
    <lineage>
        <taxon>Bacteria</taxon>
        <taxon>Pseudomonadati</taxon>
        <taxon>Pseudomonadota</taxon>
        <taxon>Alphaproteobacteria</taxon>
        <taxon>Rhodospirillales</taxon>
        <taxon>Azospirillaceae</taxon>
        <taxon>Azospirillum</taxon>
    </lineage>
</organism>
<protein>
    <submittedName>
        <fullName evidence="2">Cupin domain-containing protein</fullName>
    </submittedName>
</protein>
<dbReference type="Gene3D" id="2.60.120.10">
    <property type="entry name" value="Jelly Rolls"/>
    <property type="match status" value="1"/>
</dbReference>
<geneLocation type="plasmid" evidence="2">
    <name>p1</name>
</geneLocation>
<evidence type="ECO:0000259" key="1">
    <source>
        <dbReference type="Pfam" id="PF07883"/>
    </source>
</evidence>
<dbReference type="Proteomes" id="UP000298596">
    <property type="component" value="Plasmid p1"/>
</dbReference>
<keyword evidence="2" id="KW-0614">Plasmid</keyword>
<proteinExistence type="predicted"/>
<name>A0A4D8Q8H8_AZOBR</name>
<dbReference type="InterPro" id="IPR013096">
    <property type="entry name" value="Cupin_2"/>
</dbReference>